<dbReference type="SUPFAM" id="SSF111283">
    <property type="entry name" value="Putative modulator of DNA gyrase, PmbA/TldD"/>
    <property type="match status" value="1"/>
</dbReference>
<dbReference type="InterPro" id="IPR036059">
    <property type="entry name" value="TldD/PmbA_sf"/>
</dbReference>
<dbReference type="OrthoDB" id="3505552at2"/>
<dbReference type="InterPro" id="IPR035068">
    <property type="entry name" value="TldD/PmbA_N"/>
</dbReference>
<keyword evidence="6" id="KW-1185">Reference proteome</keyword>
<evidence type="ECO:0000313" key="5">
    <source>
        <dbReference type="EMBL" id="SED11031.1"/>
    </source>
</evidence>
<organism evidence="5 6">
    <name type="scientific">Amycolatopsis tolypomycina</name>
    <dbReference type="NCBI Taxonomy" id="208445"/>
    <lineage>
        <taxon>Bacteria</taxon>
        <taxon>Bacillati</taxon>
        <taxon>Actinomycetota</taxon>
        <taxon>Actinomycetes</taxon>
        <taxon>Pseudonocardiales</taxon>
        <taxon>Pseudonocardiaceae</taxon>
        <taxon>Amycolatopsis</taxon>
    </lineage>
</organism>
<accession>A0A1H4Y1J7</accession>
<dbReference type="Proteomes" id="UP000199622">
    <property type="component" value="Unassembled WGS sequence"/>
</dbReference>
<proteinExistence type="inferred from homology"/>
<dbReference type="GO" id="GO:0005829">
    <property type="term" value="C:cytosol"/>
    <property type="evidence" value="ECO:0007669"/>
    <property type="project" value="TreeGrafter"/>
</dbReference>
<dbReference type="Pfam" id="PF01523">
    <property type="entry name" value="PmbA_TldD_1st"/>
    <property type="match status" value="1"/>
</dbReference>
<feature type="domain" description="Metalloprotease TldD/E N-terminal" evidence="3">
    <location>
        <begin position="22"/>
        <end position="84"/>
    </location>
</feature>
<dbReference type="Gene3D" id="3.30.2290.10">
    <property type="entry name" value="PmbA/TldD superfamily"/>
    <property type="match status" value="1"/>
</dbReference>
<name>A0A1H4Y1J7_9PSEU</name>
<dbReference type="GO" id="GO:0008237">
    <property type="term" value="F:metallopeptidase activity"/>
    <property type="evidence" value="ECO:0007669"/>
    <property type="project" value="InterPro"/>
</dbReference>
<keyword evidence="5" id="KW-0378">Hydrolase</keyword>
<reference evidence="6" key="1">
    <citation type="submission" date="2016-10" db="EMBL/GenBank/DDBJ databases">
        <authorList>
            <person name="Varghese N."/>
            <person name="Submissions S."/>
        </authorList>
    </citation>
    <scope>NUCLEOTIDE SEQUENCE [LARGE SCALE GENOMIC DNA]</scope>
    <source>
        <strain evidence="6">DSM 44544</strain>
    </source>
</reference>
<comment type="similarity">
    <text evidence="1">Belongs to the peptidase U62 family.</text>
</comment>
<dbReference type="Pfam" id="PF19289">
    <property type="entry name" value="PmbA_TldD_3rd"/>
    <property type="match status" value="1"/>
</dbReference>
<evidence type="ECO:0000313" key="6">
    <source>
        <dbReference type="Proteomes" id="UP000199622"/>
    </source>
</evidence>
<evidence type="ECO:0000259" key="4">
    <source>
        <dbReference type="Pfam" id="PF19289"/>
    </source>
</evidence>
<dbReference type="RefSeq" id="WP_091314403.1">
    <property type="nucleotide sequence ID" value="NZ_FNSO01000004.1"/>
</dbReference>
<keyword evidence="5" id="KW-0645">Protease</keyword>
<evidence type="ECO:0000259" key="3">
    <source>
        <dbReference type="Pfam" id="PF01523"/>
    </source>
</evidence>
<dbReference type="GO" id="GO:0006508">
    <property type="term" value="P:proteolysis"/>
    <property type="evidence" value="ECO:0007669"/>
    <property type="project" value="UniProtKB-KW"/>
</dbReference>
<sequence length="441" mass="46804">MSALAEYVDAIGEDAGRRCDRWEVLAIDRADSVVEFGSGTPDASRASRETSVCVRVHVAGRVGTATTTRLDRPRELIDDAVLSARFGPRTRWPDRPPDAPAPRHGEASTESAAELARQVCGLQRSTGLAVHGTVTRTRQRVRRADRHHCSGDDETFFHLAVVAEGRRNPQLQLPWTGWTRAARLPDALREWLTTAAAWDDLPADVAPPSPMGVLLGPAAVHSLLTPLIVGLSATTAASGRSFAADDLGTPLLHRGIDIRDEPVPAGTGCGLSYPAADDNGVPTAALTVVENGAPARLYHSVRTAADLGVAPTGHGFRGSAVRRKPRQPVTPVLNNATFHTDGVPAAGLGDLITELDSGVFIDSLLGGHQRAGLSPVVEGRIRLGFVVEHGKVVGTMTPAAVALDFREILGSRLAAVSARHWAVSRTWTGRLPFVLAAARRP</sequence>
<evidence type="ECO:0000256" key="1">
    <source>
        <dbReference type="ARBA" id="ARBA00005836"/>
    </source>
</evidence>
<dbReference type="InterPro" id="IPR002510">
    <property type="entry name" value="Metalloprtase-TldD/E_N"/>
</dbReference>
<protein>
    <submittedName>
        <fullName evidence="5">Predicted Zn-dependent protease or its inactivated homolog</fullName>
    </submittedName>
</protein>
<feature type="compositionally biased region" description="Basic and acidic residues" evidence="2">
    <location>
        <begin position="91"/>
        <end position="107"/>
    </location>
</feature>
<dbReference type="PANTHER" id="PTHR43421:SF1">
    <property type="entry name" value="METALLOPROTEASE PMBA"/>
    <property type="match status" value="1"/>
</dbReference>
<dbReference type="STRING" id="208445.SAMN04489727_6457"/>
<dbReference type="PANTHER" id="PTHR43421">
    <property type="entry name" value="METALLOPROTEASE PMBA"/>
    <property type="match status" value="1"/>
</dbReference>
<evidence type="ECO:0000256" key="2">
    <source>
        <dbReference type="SAM" id="MobiDB-lite"/>
    </source>
</evidence>
<gene>
    <name evidence="5" type="ORF">SAMN04489727_6457</name>
</gene>
<dbReference type="InterPro" id="IPR045569">
    <property type="entry name" value="Metalloprtase-TldD/E_C"/>
</dbReference>
<feature type="domain" description="Metalloprotease TldD/E C-terminal" evidence="4">
    <location>
        <begin position="211"/>
        <end position="418"/>
    </location>
</feature>
<dbReference type="EMBL" id="FNSO01000004">
    <property type="protein sequence ID" value="SED11031.1"/>
    <property type="molecule type" value="Genomic_DNA"/>
</dbReference>
<dbReference type="AlphaFoldDB" id="A0A1H4Y1J7"/>
<dbReference type="InterPro" id="IPR047657">
    <property type="entry name" value="PmbA"/>
</dbReference>
<feature type="region of interest" description="Disordered" evidence="2">
    <location>
        <begin position="87"/>
        <end position="111"/>
    </location>
</feature>